<dbReference type="RefSeq" id="WP_108306261.1">
    <property type="nucleotide sequence ID" value="NZ_QAFW01000005.1"/>
</dbReference>
<dbReference type="InterPro" id="IPR008681">
    <property type="entry name" value="Neg-reg_MecA"/>
</dbReference>
<proteinExistence type="inferred from homology"/>
<gene>
    <name evidence="2" type="ORF">K8V30_04465</name>
</gene>
<dbReference type="OrthoDB" id="2360201at2"/>
<comment type="caution">
    <text evidence="2">The sequence shown here is derived from an EMBL/GenBank/DDBJ whole genome shotgun (WGS) entry which is preliminary data.</text>
</comment>
<dbReference type="PANTHER" id="PTHR39161:SF2">
    <property type="entry name" value="ADAPTER PROTEIN MECA 2"/>
    <property type="match status" value="1"/>
</dbReference>
<dbReference type="AlphaFoldDB" id="A0A921T514"/>
<dbReference type="Gene3D" id="3.30.70.1950">
    <property type="match status" value="1"/>
</dbReference>
<dbReference type="PIRSF" id="PIRSF029008">
    <property type="entry name" value="MecA"/>
    <property type="match status" value="1"/>
</dbReference>
<organism evidence="2 3">
    <name type="scientific">Metalysinibacillus jejuensis</name>
    <dbReference type="NCBI Taxonomy" id="914327"/>
    <lineage>
        <taxon>Bacteria</taxon>
        <taxon>Bacillati</taxon>
        <taxon>Bacillota</taxon>
        <taxon>Bacilli</taxon>
        <taxon>Bacillales</taxon>
        <taxon>Caryophanaceae</taxon>
        <taxon>Metalysinibacillus</taxon>
    </lineage>
</organism>
<protein>
    <submittedName>
        <fullName evidence="2">Adaptor protein MecA</fullName>
    </submittedName>
</protein>
<evidence type="ECO:0000313" key="3">
    <source>
        <dbReference type="Proteomes" id="UP000700212"/>
    </source>
</evidence>
<sequence>MNIERINDNTIKLFLTNHDIESRGYDSNTVWLNPTKSDQLFMEVLQEADERDYLEAEGLMWAYVRSLDGGVEIVVTRSDAMKEIEKMFSTMFEDSNDLDDMMNSLVDGTEEAPFDFEDNVESTDAFYDAALTYTCKDIDDIVPLAHRLIAENIKASLYTLDNDYYVVIEVDELVPNEIANIDAKVSEYISKSTVTTHYLEEYGKVIMKDNCFDTIVAYFA</sequence>
<dbReference type="EMBL" id="DYTV01000054">
    <property type="protein sequence ID" value="HJH10941.1"/>
    <property type="molecule type" value="Genomic_DNA"/>
</dbReference>
<dbReference type="Proteomes" id="UP000700212">
    <property type="component" value="Unassembled WGS sequence"/>
</dbReference>
<evidence type="ECO:0000256" key="1">
    <source>
        <dbReference type="ARBA" id="ARBA00005397"/>
    </source>
</evidence>
<reference evidence="2" key="2">
    <citation type="submission" date="2021-09" db="EMBL/GenBank/DDBJ databases">
        <authorList>
            <person name="Gilroy R."/>
        </authorList>
    </citation>
    <scope>NUCLEOTIDE SEQUENCE</scope>
    <source>
        <strain evidence="2">CHK160-4876</strain>
    </source>
</reference>
<name>A0A921T514_9BACL</name>
<dbReference type="InterPro" id="IPR038471">
    <property type="entry name" value="MecA_C_sf"/>
</dbReference>
<reference evidence="2" key="1">
    <citation type="journal article" date="2021" name="PeerJ">
        <title>Extensive microbial diversity within the chicken gut microbiome revealed by metagenomics and culture.</title>
        <authorList>
            <person name="Gilroy R."/>
            <person name="Ravi A."/>
            <person name="Getino M."/>
            <person name="Pursley I."/>
            <person name="Horton D.L."/>
            <person name="Alikhan N.F."/>
            <person name="Baker D."/>
            <person name="Gharbi K."/>
            <person name="Hall N."/>
            <person name="Watson M."/>
            <person name="Adriaenssens E.M."/>
            <person name="Foster-Nyarko E."/>
            <person name="Jarju S."/>
            <person name="Secka A."/>
            <person name="Antonio M."/>
            <person name="Oren A."/>
            <person name="Chaudhuri R.R."/>
            <person name="La Ragione R."/>
            <person name="Hildebrand F."/>
            <person name="Pallen M.J."/>
        </authorList>
    </citation>
    <scope>NUCLEOTIDE SEQUENCE</scope>
    <source>
        <strain evidence="2">CHK160-4876</strain>
    </source>
</reference>
<comment type="similarity">
    <text evidence="1">Belongs to the MecA family.</text>
</comment>
<dbReference type="PANTHER" id="PTHR39161">
    <property type="entry name" value="ADAPTER PROTEIN MECA"/>
    <property type="match status" value="1"/>
</dbReference>
<dbReference type="Pfam" id="PF05389">
    <property type="entry name" value="MecA"/>
    <property type="match status" value="1"/>
</dbReference>
<evidence type="ECO:0000313" key="2">
    <source>
        <dbReference type="EMBL" id="HJH10941.1"/>
    </source>
</evidence>
<accession>A0A921T514</accession>